<evidence type="ECO:0000256" key="1">
    <source>
        <dbReference type="SAM" id="Phobius"/>
    </source>
</evidence>
<sequence length="83" mass="8888">MSKFDANKLALAGAITAALCMMLLSILNGLGLYQGATNQMMSWHMYYSPTVGGTVSGMVEAAVITYVVLFVFAWVYNALGAKK</sequence>
<organism evidence="2 3">
    <name type="scientific">candidate division WWE3 bacterium</name>
    <dbReference type="NCBI Taxonomy" id="2053526"/>
    <lineage>
        <taxon>Bacteria</taxon>
        <taxon>Katanobacteria</taxon>
    </lineage>
</organism>
<keyword evidence="1" id="KW-0812">Transmembrane</keyword>
<gene>
    <name evidence="2" type="ORF">HS096_00740</name>
</gene>
<feature type="transmembrane region" description="Helical" evidence="1">
    <location>
        <begin position="9"/>
        <end position="33"/>
    </location>
</feature>
<reference evidence="2" key="1">
    <citation type="submission" date="2020-05" db="EMBL/GenBank/DDBJ databases">
        <title>High-Quality Genomes of Partial-Nitritation/Anammox System by Hierarchical Clustering Based Hybrid Assembly.</title>
        <authorList>
            <person name="Liu L."/>
            <person name="Wang Y."/>
            <person name="Che Y."/>
            <person name="Chen Y."/>
            <person name="Xia Y."/>
            <person name="Luo R."/>
            <person name="Cheng S.H."/>
            <person name="Zheng C."/>
            <person name="Zhang T."/>
        </authorList>
    </citation>
    <scope>NUCLEOTIDE SEQUENCE</scope>
    <source>
        <strain evidence="2">H1_PAT1</strain>
    </source>
</reference>
<accession>A0A928TV02</accession>
<proteinExistence type="predicted"/>
<evidence type="ECO:0000313" key="3">
    <source>
        <dbReference type="Proteomes" id="UP000710385"/>
    </source>
</evidence>
<comment type="caution">
    <text evidence="2">The sequence shown here is derived from an EMBL/GenBank/DDBJ whole genome shotgun (WGS) entry which is preliminary data.</text>
</comment>
<dbReference type="Proteomes" id="UP000710385">
    <property type="component" value="Unassembled WGS sequence"/>
</dbReference>
<dbReference type="EMBL" id="JABTTY010000001">
    <property type="protein sequence ID" value="MBE7524915.1"/>
    <property type="molecule type" value="Genomic_DNA"/>
</dbReference>
<keyword evidence="1" id="KW-1133">Transmembrane helix</keyword>
<feature type="transmembrane region" description="Helical" evidence="1">
    <location>
        <begin position="53"/>
        <end position="76"/>
    </location>
</feature>
<evidence type="ECO:0000313" key="2">
    <source>
        <dbReference type="EMBL" id="MBE7524915.1"/>
    </source>
</evidence>
<dbReference type="AlphaFoldDB" id="A0A928TV02"/>
<protein>
    <submittedName>
        <fullName evidence="2">Uncharacterized protein</fullName>
    </submittedName>
</protein>
<keyword evidence="1" id="KW-0472">Membrane</keyword>
<name>A0A928TV02_UNCKA</name>